<reference evidence="3" key="2">
    <citation type="submission" date="2015-01" db="EMBL/GenBank/DDBJ databases">
        <title>Evolutionary Origins and Diversification of the Mycorrhizal Mutualists.</title>
        <authorList>
            <consortium name="DOE Joint Genome Institute"/>
            <consortium name="Mycorrhizal Genomics Consortium"/>
            <person name="Kohler A."/>
            <person name="Kuo A."/>
            <person name="Nagy L.G."/>
            <person name="Floudas D."/>
            <person name="Copeland A."/>
            <person name="Barry K.W."/>
            <person name="Cichocki N."/>
            <person name="Veneault-Fourrey C."/>
            <person name="LaButti K."/>
            <person name="Lindquist E.A."/>
            <person name="Lipzen A."/>
            <person name="Lundell T."/>
            <person name="Morin E."/>
            <person name="Murat C."/>
            <person name="Riley R."/>
            <person name="Ohm R."/>
            <person name="Sun H."/>
            <person name="Tunlid A."/>
            <person name="Henrissat B."/>
            <person name="Grigoriev I.V."/>
            <person name="Hibbett D.S."/>
            <person name="Martin F."/>
        </authorList>
    </citation>
    <scope>NUCLEOTIDE SEQUENCE [LARGE SCALE GENOMIC DNA]</scope>
    <source>
        <strain evidence="3">MUT 4182</strain>
    </source>
</reference>
<evidence type="ECO:0000313" key="2">
    <source>
        <dbReference type="EMBL" id="KIO18664.1"/>
    </source>
</evidence>
<sequence>MFQRATNHLLHALKPYMTGSGGEAIDTLEMALERVNMGLITSMMKYLPASNVTTPRPVALGVYPAAPTLLLITCLYIYSLVAIAAFVLACASNNQILFVPGHLTRDGECDEERSALDVAQTWLTDPLPFIGSLFPGGDGREVARSVESDPLRQVYDSSWGLKKVGIGLYKWSTGEMIFGLKRQTHPRSRRYGRVFSVEDVEKELQEKLPVHGNTAIISSLAATGEAGA</sequence>
<dbReference type="AlphaFoldDB" id="A0A0C3Q627"/>
<organism evidence="2 3">
    <name type="scientific">Tulasnella calospora MUT 4182</name>
    <dbReference type="NCBI Taxonomy" id="1051891"/>
    <lineage>
        <taxon>Eukaryota</taxon>
        <taxon>Fungi</taxon>
        <taxon>Dikarya</taxon>
        <taxon>Basidiomycota</taxon>
        <taxon>Agaricomycotina</taxon>
        <taxon>Agaricomycetes</taxon>
        <taxon>Cantharellales</taxon>
        <taxon>Tulasnellaceae</taxon>
        <taxon>Tulasnella</taxon>
    </lineage>
</organism>
<proteinExistence type="predicted"/>
<name>A0A0C3Q627_9AGAM</name>
<dbReference type="HOGENOM" id="CLU_053194_0_0_1"/>
<gene>
    <name evidence="2" type="ORF">M407DRAFT_31702</name>
</gene>
<keyword evidence="1" id="KW-0472">Membrane</keyword>
<reference evidence="2 3" key="1">
    <citation type="submission" date="2014-04" db="EMBL/GenBank/DDBJ databases">
        <authorList>
            <consortium name="DOE Joint Genome Institute"/>
            <person name="Kuo A."/>
            <person name="Girlanda M."/>
            <person name="Perotto S."/>
            <person name="Kohler A."/>
            <person name="Nagy L.G."/>
            <person name="Floudas D."/>
            <person name="Copeland A."/>
            <person name="Barry K.W."/>
            <person name="Cichocki N."/>
            <person name="Veneault-Fourrey C."/>
            <person name="LaButti K."/>
            <person name="Lindquist E.A."/>
            <person name="Lipzen A."/>
            <person name="Lundell T."/>
            <person name="Morin E."/>
            <person name="Murat C."/>
            <person name="Sun H."/>
            <person name="Tunlid A."/>
            <person name="Henrissat B."/>
            <person name="Grigoriev I.V."/>
            <person name="Hibbett D.S."/>
            <person name="Martin F."/>
            <person name="Nordberg H.P."/>
            <person name="Cantor M.N."/>
            <person name="Hua S.X."/>
        </authorList>
    </citation>
    <scope>NUCLEOTIDE SEQUENCE [LARGE SCALE GENOMIC DNA]</scope>
    <source>
        <strain evidence="2 3">MUT 4182</strain>
    </source>
</reference>
<protein>
    <submittedName>
        <fullName evidence="2">Uncharacterized protein</fullName>
    </submittedName>
</protein>
<keyword evidence="1" id="KW-0812">Transmembrane</keyword>
<accession>A0A0C3Q627</accession>
<evidence type="ECO:0000313" key="3">
    <source>
        <dbReference type="Proteomes" id="UP000054248"/>
    </source>
</evidence>
<keyword evidence="1" id="KW-1133">Transmembrane helix</keyword>
<evidence type="ECO:0000256" key="1">
    <source>
        <dbReference type="SAM" id="Phobius"/>
    </source>
</evidence>
<dbReference type="STRING" id="1051891.A0A0C3Q627"/>
<feature type="transmembrane region" description="Helical" evidence="1">
    <location>
        <begin position="69"/>
        <end position="91"/>
    </location>
</feature>
<dbReference type="EMBL" id="KN823271">
    <property type="protein sequence ID" value="KIO18664.1"/>
    <property type="molecule type" value="Genomic_DNA"/>
</dbReference>
<dbReference type="OrthoDB" id="3357029at2759"/>
<dbReference type="Proteomes" id="UP000054248">
    <property type="component" value="Unassembled WGS sequence"/>
</dbReference>
<keyword evidence="3" id="KW-1185">Reference proteome</keyword>